<keyword evidence="3" id="KW-1185">Reference proteome</keyword>
<comment type="caution">
    <text evidence="2">The sequence shown here is derived from an EMBL/GenBank/DDBJ whole genome shotgun (WGS) entry which is preliminary data.</text>
</comment>
<keyword evidence="1" id="KW-0812">Transmembrane</keyword>
<feature type="transmembrane region" description="Helical" evidence="1">
    <location>
        <begin position="61"/>
        <end position="83"/>
    </location>
</feature>
<evidence type="ECO:0000313" key="2">
    <source>
        <dbReference type="EMBL" id="NYJ16627.1"/>
    </source>
</evidence>
<accession>A0A7Z0J2U9</accession>
<keyword evidence="1" id="KW-0472">Membrane</keyword>
<dbReference type="RefSeq" id="WP_179441522.1">
    <property type="nucleotide sequence ID" value="NZ_BAAALK010000002.1"/>
</dbReference>
<gene>
    <name evidence="2" type="ORF">HNR11_001161</name>
</gene>
<name>A0A7Z0J2U9_9MICC</name>
<feature type="transmembrane region" description="Helical" evidence="1">
    <location>
        <begin position="143"/>
        <end position="166"/>
    </location>
</feature>
<keyword evidence="1" id="KW-1133">Transmembrane helix</keyword>
<feature type="transmembrane region" description="Helical" evidence="1">
    <location>
        <begin position="95"/>
        <end position="113"/>
    </location>
</feature>
<protein>
    <submittedName>
        <fullName evidence="2">Uncharacterized protein</fullName>
    </submittedName>
</protein>
<evidence type="ECO:0000313" key="3">
    <source>
        <dbReference type="Proteomes" id="UP000560069"/>
    </source>
</evidence>
<reference evidence="2 3" key="1">
    <citation type="submission" date="2020-07" db="EMBL/GenBank/DDBJ databases">
        <title>Sequencing the genomes of 1000 actinobacteria strains.</title>
        <authorList>
            <person name="Klenk H.-P."/>
        </authorList>
    </citation>
    <scope>NUCLEOTIDE SEQUENCE [LARGE SCALE GENOMIC DNA]</scope>
    <source>
        <strain evidence="2 3">DSM 15664</strain>
    </source>
</reference>
<dbReference type="EMBL" id="JACCFQ010000001">
    <property type="protein sequence ID" value="NYJ16627.1"/>
    <property type="molecule type" value="Genomic_DNA"/>
</dbReference>
<dbReference type="AlphaFoldDB" id="A0A7Z0J2U9"/>
<proteinExistence type="predicted"/>
<sequence>MEASRRELIGWVAAAGLVLTGVGALLVIRSLSTDFAYIAPVPLFGGAYIPGAPEMTHRLNLVSSVVVLFGLMVAGFMAGLRVSRAGRPSAPRRELLGWVAAAGLVIAGIAALIQTMTRPVASFGWFAYAPLTDTTYSPGTSGATLAITAGGILLLLIGLLVTGFLAGRRQARRGAIPRGESDLGSTATQ</sequence>
<dbReference type="Proteomes" id="UP000560069">
    <property type="component" value="Unassembled WGS sequence"/>
</dbReference>
<organism evidence="2 3">
    <name type="scientific">Nesterenkonia sandarakina</name>
    <dbReference type="NCBI Taxonomy" id="272918"/>
    <lineage>
        <taxon>Bacteria</taxon>
        <taxon>Bacillati</taxon>
        <taxon>Actinomycetota</taxon>
        <taxon>Actinomycetes</taxon>
        <taxon>Micrococcales</taxon>
        <taxon>Micrococcaceae</taxon>
        <taxon>Nesterenkonia</taxon>
    </lineage>
</organism>
<evidence type="ECO:0000256" key="1">
    <source>
        <dbReference type="SAM" id="Phobius"/>
    </source>
</evidence>